<dbReference type="EMBL" id="REGN01008641">
    <property type="protein sequence ID" value="RNA03083.1"/>
    <property type="molecule type" value="Genomic_DNA"/>
</dbReference>
<organism evidence="1 2">
    <name type="scientific">Brachionus plicatilis</name>
    <name type="common">Marine rotifer</name>
    <name type="synonym">Brachionus muelleri</name>
    <dbReference type="NCBI Taxonomy" id="10195"/>
    <lineage>
        <taxon>Eukaryota</taxon>
        <taxon>Metazoa</taxon>
        <taxon>Spiralia</taxon>
        <taxon>Gnathifera</taxon>
        <taxon>Rotifera</taxon>
        <taxon>Eurotatoria</taxon>
        <taxon>Monogononta</taxon>
        <taxon>Pseudotrocha</taxon>
        <taxon>Ploima</taxon>
        <taxon>Brachionidae</taxon>
        <taxon>Brachionus</taxon>
    </lineage>
</organism>
<gene>
    <name evidence="1" type="ORF">BpHYR1_033128</name>
</gene>
<sequence length="104" mass="12124">MDRENKRDFIFKTQVGQSNNVWSSFAFSFDSIMGHDNGIACKIFNSQHAVEHFYSSGKFRPNLLSELDPTIVKRLCKLQCNEIAHLNFLNKLSELKIEQKFYFA</sequence>
<dbReference type="Proteomes" id="UP000276133">
    <property type="component" value="Unassembled WGS sequence"/>
</dbReference>
<name>A0A3M7PVP5_BRAPC</name>
<evidence type="ECO:0000313" key="1">
    <source>
        <dbReference type="EMBL" id="RNA03083.1"/>
    </source>
</evidence>
<dbReference type="AlphaFoldDB" id="A0A3M7PVP5"/>
<comment type="caution">
    <text evidence="1">The sequence shown here is derived from an EMBL/GenBank/DDBJ whole genome shotgun (WGS) entry which is preliminary data.</text>
</comment>
<keyword evidence="2" id="KW-1185">Reference proteome</keyword>
<evidence type="ECO:0000313" key="2">
    <source>
        <dbReference type="Proteomes" id="UP000276133"/>
    </source>
</evidence>
<protein>
    <submittedName>
        <fullName evidence="1">Uncharacterized protein</fullName>
    </submittedName>
</protein>
<accession>A0A3M7PVP5</accession>
<proteinExistence type="predicted"/>
<reference evidence="1 2" key="1">
    <citation type="journal article" date="2018" name="Sci. Rep.">
        <title>Genomic signatures of local adaptation to the degree of environmental predictability in rotifers.</title>
        <authorList>
            <person name="Franch-Gras L."/>
            <person name="Hahn C."/>
            <person name="Garcia-Roger E.M."/>
            <person name="Carmona M.J."/>
            <person name="Serra M."/>
            <person name="Gomez A."/>
        </authorList>
    </citation>
    <scope>NUCLEOTIDE SEQUENCE [LARGE SCALE GENOMIC DNA]</scope>
    <source>
        <strain evidence="1">HYR1</strain>
    </source>
</reference>